<feature type="transmembrane region" description="Helical" evidence="5">
    <location>
        <begin position="159"/>
        <end position="179"/>
    </location>
</feature>
<dbReference type="EMBL" id="AZBU02000008">
    <property type="protein sequence ID" value="TKR67892.1"/>
    <property type="molecule type" value="Genomic_DNA"/>
</dbReference>
<keyword evidence="2 5" id="KW-0812">Transmembrane</keyword>
<feature type="transmembrane region" description="Helical" evidence="5">
    <location>
        <begin position="75"/>
        <end position="96"/>
    </location>
</feature>
<keyword evidence="7" id="KW-1185">Reference proteome</keyword>
<feature type="transmembrane region" description="Helical" evidence="5">
    <location>
        <begin position="300"/>
        <end position="320"/>
    </location>
</feature>
<keyword evidence="4 5" id="KW-0472">Membrane</keyword>
<keyword evidence="3 5" id="KW-1133">Transmembrane helix</keyword>
<evidence type="ECO:0000256" key="2">
    <source>
        <dbReference type="ARBA" id="ARBA00022692"/>
    </source>
</evidence>
<dbReference type="OrthoDB" id="5868512at2759"/>
<feature type="transmembrane region" description="Helical" evidence="5">
    <location>
        <begin position="218"/>
        <end position="239"/>
    </location>
</feature>
<dbReference type="AlphaFoldDB" id="A0A4U5MFH9"/>
<comment type="subcellular location">
    <subcellularLocation>
        <location evidence="1">Membrane</location>
        <topology evidence="1">Multi-pass membrane protein</topology>
    </subcellularLocation>
</comment>
<evidence type="ECO:0000256" key="3">
    <source>
        <dbReference type="ARBA" id="ARBA00022989"/>
    </source>
</evidence>
<dbReference type="InterPro" id="IPR007237">
    <property type="entry name" value="CD20-like"/>
</dbReference>
<proteinExistence type="predicted"/>
<protein>
    <submittedName>
        <fullName evidence="6">Uncharacterized protein</fullName>
    </submittedName>
</protein>
<evidence type="ECO:0000313" key="6">
    <source>
        <dbReference type="EMBL" id="TKR67892.1"/>
    </source>
</evidence>
<comment type="caution">
    <text evidence="6">The sequence shown here is derived from an EMBL/GenBank/DDBJ whole genome shotgun (WGS) entry which is preliminary data.</text>
</comment>
<dbReference type="Pfam" id="PF04103">
    <property type="entry name" value="CD20"/>
    <property type="match status" value="1"/>
</dbReference>
<accession>A0A4U5MFH9</accession>
<reference evidence="6 7" key="1">
    <citation type="journal article" date="2015" name="Genome Biol.">
        <title>Comparative genomics of Steinernema reveals deeply conserved gene regulatory networks.</title>
        <authorList>
            <person name="Dillman A.R."/>
            <person name="Macchietto M."/>
            <person name="Porter C.F."/>
            <person name="Rogers A."/>
            <person name="Williams B."/>
            <person name="Antoshechkin I."/>
            <person name="Lee M.M."/>
            <person name="Goodwin Z."/>
            <person name="Lu X."/>
            <person name="Lewis E.E."/>
            <person name="Goodrich-Blair H."/>
            <person name="Stock S.P."/>
            <person name="Adams B.J."/>
            <person name="Sternberg P.W."/>
            <person name="Mortazavi A."/>
        </authorList>
    </citation>
    <scope>NUCLEOTIDE SEQUENCE [LARGE SCALE GENOMIC DNA]</scope>
    <source>
        <strain evidence="6 7">ALL</strain>
    </source>
</reference>
<evidence type="ECO:0000256" key="5">
    <source>
        <dbReference type="SAM" id="Phobius"/>
    </source>
</evidence>
<feature type="transmembrane region" description="Helical" evidence="5">
    <location>
        <begin position="47"/>
        <end position="69"/>
    </location>
</feature>
<organism evidence="6 7">
    <name type="scientific">Steinernema carpocapsae</name>
    <name type="common">Entomopathogenic nematode</name>
    <dbReference type="NCBI Taxonomy" id="34508"/>
    <lineage>
        <taxon>Eukaryota</taxon>
        <taxon>Metazoa</taxon>
        <taxon>Ecdysozoa</taxon>
        <taxon>Nematoda</taxon>
        <taxon>Chromadorea</taxon>
        <taxon>Rhabditida</taxon>
        <taxon>Tylenchina</taxon>
        <taxon>Panagrolaimomorpha</taxon>
        <taxon>Strongyloidoidea</taxon>
        <taxon>Steinernematidae</taxon>
        <taxon>Steinernema</taxon>
    </lineage>
</organism>
<feature type="transmembrane region" description="Helical" evidence="5">
    <location>
        <begin position="191"/>
        <end position="211"/>
    </location>
</feature>
<dbReference type="Proteomes" id="UP000298663">
    <property type="component" value="Unassembled WGS sequence"/>
</dbReference>
<reference evidence="6 7" key="2">
    <citation type="journal article" date="2019" name="G3 (Bethesda)">
        <title>Hybrid Assembly of the Genome of the Entomopathogenic Nematode Steinernema carpocapsae Identifies the X-Chromosome.</title>
        <authorList>
            <person name="Serra L."/>
            <person name="Macchietto M."/>
            <person name="Macias-Munoz A."/>
            <person name="McGill C.J."/>
            <person name="Rodriguez I.M."/>
            <person name="Rodriguez B."/>
            <person name="Murad R."/>
            <person name="Mortazavi A."/>
        </authorList>
    </citation>
    <scope>NUCLEOTIDE SEQUENCE [LARGE SCALE GENOMIC DNA]</scope>
    <source>
        <strain evidence="6 7">ALL</strain>
    </source>
</reference>
<name>A0A4U5MFH9_STECR</name>
<evidence type="ECO:0000256" key="1">
    <source>
        <dbReference type="ARBA" id="ARBA00004141"/>
    </source>
</evidence>
<evidence type="ECO:0000256" key="4">
    <source>
        <dbReference type="ARBA" id="ARBA00023136"/>
    </source>
</evidence>
<evidence type="ECO:0000313" key="7">
    <source>
        <dbReference type="Proteomes" id="UP000298663"/>
    </source>
</evidence>
<gene>
    <name evidence="6" type="ORF">L596_023969</name>
</gene>
<dbReference type="GO" id="GO:0016020">
    <property type="term" value="C:membrane"/>
    <property type="evidence" value="ECO:0007669"/>
    <property type="project" value="UniProtKB-SubCell"/>
</dbReference>
<sequence length="328" mass="37505">MGKEKDYGYGRNYAYHQPPSAPTLDITINQGIACFEMYLRKGEFDGFFLLCQWLDCPETLVIVLITAFAPVRMSFPRWFFVLYAAFIFITSWRTFVVAGEINAMDFQPRQQFSVCVLFGRPWPRASPPSHPPPPPPSYSQPEYNPMWLDRFPRRENRGMFRLCLVEAMLAMVIMGGGIWCYRDTPDYCPYYSAIWTSFFYLLNSAVGSAAAKMGSMRLYLAHLVLSMISIMMCLVSGGLSARNWAYVGTYSHPKIAREHAFCLLGQHDPARISYIFKHADQYDFGKCLFELKVGVAVNSVQFVVAAIEVFLNFLSVILCMKRTCATFY</sequence>